<dbReference type="GO" id="GO:0005886">
    <property type="term" value="C:plasma membrane"/>
    <property type="evidence" value="ECO:0007669"/>
    <property type="project" value="TreeGrafter"/>
</dbReference>
<evidence type="ECO:0000313" key="13">
    <source>
        <dbReference type="Proteomes" id="UP000663852"/>
    </source>
</evidence>
<keyword evidence="5 8" id="KW-0472">Membrane</keyword>
<evidence type="ECO:0000256" key="1">
    <source>
        <dbReference type="ARBA" id="ARBA00004141"/>
    </source>
</evidence>
<evidence type="ECO:0000259" key="9">
    <source>
        <dbReference type="PROSITE" id="PS50262"/>
    </source>
</evidence>
<keyword evidence="6" id="KW-0675">Receptor</keyword>
<evidence type="ECO:0000256" key="5">
    <source>
        <dbReference type="ARBA" id="ARBA00023136"/>
    </source>
</evidence>
<gene>
    <name evidence="10" type="ORF">EDS130_LOCUS14507</name>
    <name evidence="11" type="ORF">XAT740_LOCUS41944</name>
</gene>
<comment type="caution">
    <text evidence="10">The sequence shown here is derived from an EMBL/GenBank/DDBJ whole genome shotgun (WGS) entry which is preliminary data.</text>
</comment>
<feature type="transmembrane region" description="Helical" evidence="8">
    <location>
        <begin position="225"/>
        <end position="246"/>
    </location>
</feature>
<feature type="transmembrane region" description="Helical" evidence="8">
    <location>
        <begin position="20"/>
        <end position="40"/>
    </location>
</feature>
<evidence type="ECO:0000256" key="3">
    <source>
        <dbReference type="ARBA" id="ARBA00022989"/>
    </source>
</evidence>
<evidence type="ECO:0000313" key="12">
    <source>
        <dbReference type="Proteomes" id="UP000663828"/>
    </source>
</evidence>
<keyword evidence="4" id="KW-0297">G-protein coupled receptor</keyword>
<comment type="subcellular location">
    <subcellularLocation>
        <location evidence="1">Membrane</location>
        <topology evidence="1">Multi-pass membrane protein</topology>
    </subcellularLocation>
</comment>
<keyword evidence="12" id="KW-1185">Reference proteome</keyword>
<dbReference type="GO" id="GO:0004930">
    <property type="term" value="F:G protein-coupled receptor activity"/>
    <property type="evidence" value="ECO:0007669"/>
    <property type="project" value="UniProtKB-KW"/>
</dbReference>
<feature type="transmembrane region" description="Helical" evidence="8">
    <location>
        <begin position="52"/>
        <end position="75"/>
    </location>
</feature>
<evidence type="ECO:0000256" key="8">
    <source>
        <dbReference type="SAM" id="Phobius"/>
    </source>
</evidence>
<evidence type="ECO:0000256" key="4">
    <source>
        <dbReference type="ARBA" id="ARBA00023040"/>
    </source>
</evidence>
<evidence type="ECO:0000256" key="6">
    <source>
        <dbReference type="ARBA" id="ARBA00023170"/>
    </source>
</evidence>
<keyword evidence="2 8" id="KW-0812">Transmembrane</keyword>
<dbReference type="PANTHER" id="PTHR24243:SF230">
    <property type="entry name" value="G-PROTEIN COUPLED RECEPTORS FAMILY 1 PROFILE DOMAIN-CONTAINING PROTEIN"/>
    <property type="match status" value="1"/>
</dbReference>
<dbReference type="Gene3D" id="1.20.1070.10">
    <property type="entry name" value="Rhodopsin 7-helix transmembrane proteins"/>
    <property type="match status" value="1"/>
</dbReference>
<dbReference type="SUPFAM" id="SSF81321">
    <property type="entry name" value="Family A G protein-coupled receptor-like"/>
    <property type="match status" value="1"/>
</dbReference>
<protein>
    <recommendedName>
        <fullName evidence="9">G-protein coupled receptors family 1 profile domain-containing protein</fullName>
    </recommendedName>
</protein>
<feature type="transmembrane region" description="Helical" evidence="8">
    <location>
        <begin position="134"/>
        <end position="155"/>
    </location>
</feature>
<dbReference type="PROSITE" id="PS50262">
    <property type="entry name" value="G_PROTEIN_RECEP_F1_2"/>
    <property type="match status" value="1"/>
</dbReference>
<name>A0A814G9I9_ADIRI</name>
<dbReference type="EMBL" id="CAJNOJ010000059">
    <property type="protein sequence ID" value="CAF0993331.1"/>
    <property type="molecule type" value="Genomic_DNA"/>
</dbReference>
<organism evidence="10 13">
    <name type="scientific">Adineta ricciae</name>
    <name type="common">Rotifer</name>
    <dbReference type="NCBI Taxonomy" id="249248"/>
    <lineage>
        <taxon>Eukaryota</taxon>
        <taxon>Metazoa</taxon>
        <taxon>Spiralia</taxon>
        <taxon>Gnathifera</taxon>
        <taxon>Rotifera</taxon>
        <taxon>Eurotatoria</taxon>
        <taxon>Bdelloidea</taxon>
        <taxon>Adinetida</taxon>
        <taxon>Adinetidae</taxon>
        <taxon>Adineta</taxon>
    </lineage>
</organism>
<feature type="transmembrane region" description="Helical" evidence="8">
    <location>
        <begin position="95"/>
        <end position="113"/>
    </location>
</feature>
<evidence type="ECO:0000256" key="2">
    <source>
        <dbReference type="ARBA" id="ARBA00022692"/>
    </source>
</evidence>
<dbReference type="EMBL" id="CAJNOR010004963">
    <property type="protein sequence ID" value="CAF1537660.1"/>
    <property type="molecule type" value="Genomic_DNA"/>
</dbReference>
<dbReference type="Pfam" id="PF00001">
    <property type="entry name" value="7tm_1"/>
    <property type="match status" value="1"/>
</dbReference>
<accession>A0A814G9I9</accession>
<dbReference type="InterPro" id="IPR017452">
    <property type="entry name" value="GPCR_Rhodpsn_7TM"/>
</dbReference>
<proteinExistence type="predicted"/>
<evidence type="ECO:0000256" key="7">
    <source>
        <dbReference type="ARBA" id="ARBA00023224"/>
    </source>
</evidence>
<sequence length="322" mass="37217">MATNSSSSFVADLSSQVTFYSPIIIIIMGNIGCILNFMTFTSRKLIKTSYSLYCLSSTVFDLLTLDFGALTRLLIGHFEYTIQNYSQLYCKIRFYLINTFPAISTCFIVLAAMDRYLSTSSKLKYRSFATRKRAIYLIVLSLFICILLYTHYLVFADLRPTCSIQPGIYSLFTVIYSLVVTSFIPHFLMLYFGFGTLCHIRTARHRSVAVFNAPQNRRQRTEIQLVTMTLVQVTISTILIGARMAYYSYNVITTNAVKTSDQKILDTFFSELTTQLFYLNYAKSFYIYTLSSRIFRRILIARVTQLSQRCFCRQSRHHVTRT</sequence>
<keyword evidence="3 8" id="KW-1133">Transmembrane helix</keyword>
<dbReference type="Proteomes" id="UP000663852">
    <property type="component" value="Unassembled WGS sequence"/>
</dbReference>
<evidence type="ECO:0000313" key="10">
    <source>
        <dbReference type="EMBL" id="CAF0993331.1"/>
    </source>
</evidence>
<keyword evidence="7" id="KW-0807">Transducer</keyword>
<feature type="domain" description="G-protein coupled receptors family 1 profile" evidence="9">
    <location>
        <begin position="32"/>
        <end position="288"/>
    </location>
</feature>
<feature type="transmembrane region" description="Helical" evidence="8">
    <location>
        <begin position="167"/>
        <end position="194"/>
    </location>
</feature>
<evidence type="ECO:0000313" key="11">
    <source>
        <dbReference type="EMBL" id="CAF1537660.1"/>
    </source>
</evidence>
<dbReference type="OrthoDB" id="10047133at2759"/>
<dbReference type="InterPro" id="IPR000276">
    <property type="entry name" value="GPCR_Rhodpsn"/>
</dbReference>
<reference evidence="10" key="1">
    <citation type="submission" date="2021-02" db="EMBL/GenBank/DDBJ databases">
        <authorList>
            <person name="Nowell W R."/>
        </authorList>
    </citation>
    <scope>NUCLEOTIDE SEQUENCE</scope>
</reference>
<dbReference type="PANTHER" id="PTHR24243">
    <property type="entry name" value="G-PROTEIN COUPLED RECEPTOR"/>
    <property type="match status" value="1"/>
</dbReference>
<dbReference type="Proteomes" id="UP000663828">
    <property type="component" value="Unassembled WGS sequence"/>
</dbReference>
<dbReference type="AlphaFoldDB" id="A0A814G9I9"/>